<dbReference type="InterPro" id="IPR014782">
    <property type="entry name" value="Peptidase_M1_dom"/>
</dbReference>
<comment type="cofactor">
    <cofactor evidence="9">
        <name>Zn(2+)</name>
        <dbReference type="ChEBI" id="CHEBI:29105"/>
    </cofactor>
    <text evidence="9">Binds 1 zinc ion per subunit.</text>
</comment>
<evidence type="ECO:0000256" key="5">
    <source>
        <dbReference type="ARBA" id="ARBA00022801"/>
    </source>
</evidence>
<dbReference type="InterPro" id="IPR027268">
    <property type="entry name" value="Peptidase_M4/M1_CTD_sf"/>
</dbReference>
<dbReference type="PANTHER" id="PTHR11533:SF299">
    <property type="entry name" value="AMINOPEPTIDASE"/>
    <property type="match status" value="1"/>
</dbReference>
<feature type="site" description="Transition state stabilizer" evidence="10">
    <location>
        <position position="115"/>
    </location>
</feature>
<dbReference type="GO" id="GO:0008270">
    <property type="term" value="F:zinc ion binding"/>
    <property type="evidence" value="ECO:0007669"/>
    <property type="project" value="InterPro"/>
</dbReference>
<dbReference type="GO" id="GO:0070006">
    <property type="term" value="F:metalloaminopeptidase activity"/>
    <property type="evidence" value="ECO:0007669"/>
    <property type="project" value="TreeGrafter"/>
</dbReference>
<evidence type="ECO:0000256" key="7">
    <source>
        <dbReference type="ARBA" id="ARBA00023049"/>
    </source>
</evidence>
<keyword evidence="5 13" id="KW-0378">Hydrolase</keyword>
<dbReference type="Gene3D" id="2.60.40.1910">
    <property type="match status" value="1"/>
</dbReference>
<evidence type="ECO:0000256" key="1">
    <source>
        <dbReference type="ARBA" id="ARBA00010136"/>
    </source>
</evidence>
<dbReference type="EC" id="3.4.11.7" evidence="13"/>
<feature type="binding site" evidence="9">
    <location>
        <position position="29"/>
    </location>
    <ligand>
        <name>Zn(2+)</name>
        <dbReference type="ChEBI" id="CHEBI:29105"/>
        <note>catalytic</note>
    </ligand>
</feature>
<dbReference type="FunFam" id="1.10.390.10:FF:000006">
    <property type="entry name" value="Puromycin-sensitive aminopeptidase"/>
    <property type="match status" value="1"/>
</dbReference>
<dbReference type="InterPro" id="IPR034016">
    <property type="entry name" value="M1_APN-typ"/>
</dbReference>
<dbReference type="FunFam" id="1.25.50.20:FF:000005">
    <property type="entry name" value="Aminopeptidase N-like protein"/>
    <property type="match status" value="1"/>
</dbReference>
<feature type="active site" description="Proton acceptor" evidence="8">
    <location>
        <position position="30"/>
    </location>
</feature>
<sequence>MTFRTSNILYDPHDSTTHRKLIVAITIAHELAHQWFGNYVTMKWWNDLWLNEGFATFMGYIGANVINSDYEVFELFVLDVLWSGLKADSLMSSHPIEVQVSKPEDISSIFDLISYKKGGSIIRMMRHFLGSAVFEKRLNNYLNKYAYKNAQTDDLWEAMSGSSSEGDRLDVKTIMDTWTKQMGYPVVMVEIRGEQVTVKQERFLLSTLANTSNIPRSLFNYKWYIPMTYVSSTEPTNPHTVWLNMSSATFTVPEGTSWVKANYRSFGFYRVNYEEATWKALISELTTNHKVFQPEDRATLMDDLCNMARAGKVEYTLCLEVTEYLVQEDEYVPFTVGISNLLFMKKFMATLPTYEWYKNYILKLLSNQLKILGWKTDGAPLKRSLRSFVLKIAIEMGNRAIVNRGQEIFQEWRYNNRSIHPDLFDSVLLASMADGSSENWNYLWQTYTETSNPILKSNLLRALGRTPNANDLNRYLSISTQRDFIRIQDLSSVFYSLSSSQTGQLLAWRHLKLNWKSLQERFHGSTFGLSNIIESVIIKFVTEMDYHEVIEFFRGKDLGTSKRTVDNTIEVIRMNVDWMARNHVKVSKWFREHGQ</sequence>
<evidence type="ECO:0000256" key="10">
    <source>
        <dbReference type="PIRSR" id="PIRSR634016-4"/>
    </source>
</evidence>
<dbReference type="PRINTS" id="PR00756">
    <property type="entry name" value="ALADIPTASE"/>
</dbReference>
<comment type="caution">
    <text evidence="13">The sequence shown here is derived from an EMBL/GenBank/DDBJ whole genome shotgun (WGS) entry which is preliminary data.</text>
</comment>
<keyword evidence="3" id="KW-0645">Protease</keyword>
<evidence type="ECO:0000259" key="11">
    <source>
        <dbReference type="Pfam" id="PF01433"/>
    </source>
</evidence>
<gene>
    <name evidence="13" type="ORF">SPHA_3105</name>
</gene>
<evidence type="ECO:0000256" key="6">
    <source>
        <dbReference type="ARBA" id="ARBA00022833"/>
    </source>
</evidence>
<dbReference type="GO" id="GO:0005737">
    <property type="term" value="C:cytoplasm"/>
    <property type="evidence" value="ECO:0007669"/>
    <property type="project" value="TreeGrafter"/>
</dbReference>
<keyword evidence="14" id="KW-1185">Reference proteome</keyword>
<dbReference type="PANTHER" id="PTHR11533">
    <property type="entry name" value="PROTEASE M1 ZINC METALLOPROTEASE"/>
    <property type="match status" value="1"/>
</dbReference>
<feature type="binding site" evidence="9">
    <location>
        <position position="52"/>
    </location>
    <ligand>
        <name>Zn(2+)</name>
        <dbReference type="ChEBI" id="CHEBI:29105"/>
        <note>catalytic</note>
    </ligand>
</feature>
<dbReference type="Pfam" id="PF01433">
    <property type="entry name" value="Peptidase_M1"/>
    <property type="match status" value="1"/>
</dbReference>
<evidence type="ECO:0000256" key="8">
    <source>
        <dbReference type="PIRSR" id="PIRSR634016-1"/>
    </source>
</evidence>
<dbReference type="Pfam" id="PF11838">
    <property type="entry name" value="ERAP1_C"/>
    <property type="match status" value="1"/>
</dbReference>
<proteinExistence type="inferred from homology"/>
<dbReference type="GO" id="GO:0006508">
    <property type="term" value="P:proteolysis"/>
    <property type="evidence" value="ECO:0007669"/>
    <property type="project" value="UniProtKB-KW"/>
</dbReference>
<dbReference type="InterPro" id="IPR050344">
    <property type="entry name" value="Peptidase_M1_aminopeptidases"/>
</dbReference>
<dbReference type="GO" id="GO:0043171">
    <property type="term" value="P:peptide catabolic process"/>
    <property type="evidence" value="ECO:0007669"/>
    <property type="project" value="TreeGrafter"/>
</dbReference>
<dbReference type="Proteomes" id="UP000597762">
    <property type="component" value="Unassembled WGS sequence"/>
</dbReference>
<dbReference type="GO" id="GO:0005615">
    <property type="term" value="C:extracellular space"/>
    <property type="evidence" value="ECO:0007669"/>
    <property type="project" value="TreeGrafter"/>
</dbReference>
<name>A0A812APE9_ACAPH</name>
<reference evidence="13" key="1">
    <citation type="submission" date="2021-01" db="EMBL/GenBank/DDBJ databases">
        <authorList>
            <person name="Li R."/>
            <person name="Bekaert M."/>
        </authorList>
    </citation>
    <scope>NUCLEOTIDE SEQUENCE</scope>
    <source>
        <strain evidence="13">Farmed</strain>
    </source>
</reference>
<feature type="binding site" evidence="9">
    <location>
        <position position="33"/>
    </location>
    <ligand>
        <name>Zn(2+)</name>
        <dbReference type="ChEBI" id="CHEBI:29105"/>
        <note>catalytic</note>
    </ligand>
</feature>
<dbReference type="InterPro" id="IPR001930">
    <property type="entry name" value="Peptidase_M1"/>
</dbReference>
<dbReference type="GO" id="GO:0042277">
    <property type="term" value="F:peptide binding"/>
    <property type="evidence" value="ECO:0007669"/>
    <property type="project" value="TreeGrafter"/>
</dbReference>
<dbReference type="Gene3D" id="1.10.390.10">
    <property type="entry name" value="Neutral Protease Domain 2"/>
    <property type="match status" value="1"/>
</dbReference>
<dbReference type="EMBL" id="CAHIKZ030000091">
    <property type="protein sequence ID" value="CAE1151361.1"/>
    <property type="molecule type" value="Genomic_DNA"/>
</dbReference>
<dbReference type="FunFam" id="2.60.40.1910:FF:000003">
    <property type="entry name" value="Aminopeptidase"/>
    <property type="match status" value="1"/>
</dbReference>
<feature type="domain" description="Peptidase M1 membrane alanine aminopeptidase" evidence="11">
    <location>
        <begin position="2"/>
        <end position="178"/>
    </location>
</feature>
<keyword evidence="7" id="KW-0482">Metalloprotease</keyword>
<dbReference type="InterPro" id="IPR024571">
    <property type="entry name" value="ERAP1-like_C_dom"/>
</dbReference>
<evidence type="ECO:0000256" key="4">
    <source>
        <dbReference type="ARBA" id="ARBA00022723"/>
    </source>
</evidence>
<protein>
    <submittedName>
        <fullName evidence="13">ENPEP</fullName>
        <ecNumber evidence="13">3.4.11.7</ecNumber>
    </submittedName>
</protein>
<organism evidence="13 14">
    <name type="scientific">Acanthosepion pharaonis</name>
    <name type="common">Pharaoh cuttlefish</name>
    <name type="synonym">Sepia pharaonis</name>
    <dbReference type="NCBI Taxonomy" id="158019"/>
    <lineage>
        <taxon>Eukaryota</taxon>
        <taxon>Metazoa</taxon>
        <taxon>Spiralia</taxon>
        <taxon>Lophotrochozoa</taxon>
        <taxon>Mollusca</taxon>
        <taxon>Cephalopoda</taxon>
        <taxon>Coleoidea</taxon>
        <taxon>Decapodiformes</taxon>
        <taxon>Sepiida</taxon>
        <taxon>Sepiina</taxon>
        <taxon>Sepiidae</taxon>
        <taxon>Acanthosepion</taxon>
    </lineage>
</organism>
<keyword evidence="4 9" id="KW-0479">Metal-binding</keyword>
<dbReference type="GO" id="GO:0016020">
    <property type="term" value="C:membrane"/>
    <property type="evidence" value="ECO:0007669"/>
    <property type="project" value="TreeGrafter"/>
</dbReference>
<accession>A0A812APE9</accession>
<evidence type="ECO:0000259" key="12">
    <source>
        <dbReference type="Pfam" id="PF11838"/>
    </source>
</evidence>
<feature type="domain" description="ERAP1-like C-terminal" evidence="12">
    <location>
        <begin position="258"/>
        <end position="573"/>
    </location>
</feature>
<keyword evidence="2 13" id="KW-0031">Aminopeptidase</keyword>
<evidence type="ECO:0000313" key="14">
    <source>
        <dbReference type="Proteomes" id="UP000597762"/>
    </source>
</evidence>
<dbReference type="AlphaFoldDB" id="A0A812APE9"/>
<dbReference type="SUPFAM" id="SSF55486">
    <property type="entry name" value="Metalloproteases ('zincins'), catalytic domain"/>
    <property type="match status" value="1"/>
</dbReference>
<keyword evidence="6 9" id="KW-0862">Zinc</keyword>
<dbReference type="Gene3D" id="1.25.50.20">
    <property type="match status" value="1"/>
</dbReference>
<comment type="similarity">
    <text evidence="1">Belongs to the peptidase M1 family.</text>
</comment>
<evidence type="ECO:0000256" key="3">
    <source>
        <dbReference type="ARBA" id="ARBA00022670"/>
    </source>
</evidence>
<evidence type="ECO:0000313" key="13">
    <source>
        <dbReference type="EMBL" id="CAE1151361.1"/>
    </source>
</evidence>
<evidence type="ECO:0000256" key="9">
    <source>
        <dbReference type="PIRSR" id="PIRSR634016-3"/>
    </source>
</evidence>
<dbReference type="GO" id="GO:0004230">
    <property type="term" value="F:glutamyl aminopeptidase activity"/>
    <property type="evidence" value="ECO:0007669"/>
    <property type="project" value="UniProtKB-EC"/>
</dbReference>
<dbReference type="OrthoDB" id="10031169at2759"/>
<evidence type="ECO:0000256" key="2">
    <source>
        <dbReference type="ARBA" id="ARBA00022438"/>
    </source>
</evidence>
<dbReference type="CDD" id="cd09601">
    <property type="entry name" value="M1_APN-Q_like"/>
    <property type="match status" value="1"/>
</dbReference>